<proteinExistence type="inferred from homology"/>
<dbReference type="Pfam" id="PF00348">
    <property type="entry name" value="polyprenyl_synt"/>
    <property type="match status" value="1"/>
</dbReference>
<dbReference type="InterPro" id="IPR008949">
    <property type="entry name" value="Isoprenoid_synthase_dom_sf"/>
</dbReference>
<dbReference type="PROSITE" id="PS00723">
    <property type="entry name" value="POLYPRENYL_SYNTHASE_1"/>
    <property type="match status" value="1"/>
</dbReference>
<evidence type="ECO:0000313" key="10">
    <source>
        <dbReference type="EMBL" id="ARF09951.1"/>
    </source>
</evidence>
<comment type="cofactor">
    <cofactor evidence="1">
        <name>Mg(2+)</name>
        <dbReference type="ChEBI" id="CHEBI:18420"/>
    </cofactor>
</comment>
<evidence type="ECO:0000256" key="3">
    <source>
        <dbReference type="ARBA" id="ARBA00007464"/>
    </source>
</evidence>
<evidence type="ECO:0000256" key="1">
    <source>
        <dbReference type="ARBA" id="ARBA00001946"/>
    </source>
</evidence>
<dbReference type="InterPro" id="IPR000092">
    <property type="entry name" value="Polyprenyl_synt"/>
</dbReference>
<dbReference type="PANTHER" id="PTHR12001:SF85">
    <property type="entry name" value="SHORT CHAIN ISOPRENYL DIPHOSPHATE SYNTHASE"/>
    <property type="match status" value="1"/>
</dbReference>
<protein>
    <recommendedName>
        <fullName evidence="4">Trans-prenyltransferase</fullName>
    </recommendedName>
    <alternativeName>
        <fullName evidence="8">Polyprenyl-diphosphate synthase</fullName>
    </alternativeName>
</protein>
<dbReference type="GO" id="GO:0033386">
    <property type="term" value="P:geranylgeranyl diphosphate biosynthetic process"/>
    <property type="evidence" value="ECO:0007669"/>
    <property type="project" value="UniProtKB-UniPathway"/>
</dbReference>
<evidence type="ECO:0000256" key="4">
    <source>
        <dbReference type="ARBA" id="ARBA00017407"/>
    </source>
</evidence>
<dbReference type="GO" id="GO:0045337">
    <property type="term" value="P:farnesyl diphosphate biosynthetic process"/>
    <property type="evidence" value="ECO:0007669"/>
    <property type="project" value="UniProtKB-UniPathway"/>
</dbReference>
<organism evidence="10">
    <name type="scientific">Indivirus ILV1</name>
    <dbReference type="NCBI Taxonomy" id="1977633"/>
    <lineage>
        <taxon>Viruses</taxon>
        <taxon>Varidnaviria</taxon>
        <taxon>Bamfordvirae</taxon>
        <taxon>Nucleocytoviricota</taxon>
        <taxon>Megaviricetes</taxon>
        <taxon>Imitervirales</taxon>
        <taxon>Mimiviridae</taxon>
        <taxon>Klosneuvirinae</taxon>
        <taxon>Indivirus</taxon>
    </lineage>
</organism>
<dbReference type="GO" id="GO:0046872">
    <property type="term" value="F:metal ion binding"/>
    <property type="evidence" value="ECO:0007669"/>
    <property type="project" value="UniProtKB-KW"/>
</dbReference>
<dbReference type="InterPro" id="IPR033749">
    <property type="entry name" value="Polyprenyl_synt_CS"/>
</dbReference>
<comment type="similarity">
    <text evidence="3">Belongs to the FPP/GGPP synthase family. Asfivirus trans-prenyltransferase subfamily.</text>
</comment>
<evidence type="ECO:0000256" key="5">
    <source>
        <dbReference type="ARBA" id="ARBA00022679"/>
    </source>
</evidence>
<dbReference type="EMBL" id="KY684090">
    <property type="protein sequence ID" value="ARF09951.1"/>
    <property type="molecule type" value="Genomic_DNA"/>
</dbReference>
<keyword evidence="6" id="KW-0479">Metal-binding</keyword>
<evidence type="ECO:0000256" key="2">
    <source>
        <dbReference type="ARBA" id="ARBA00002733"/>
    </source>
</evidence>
<evidence type="ECO:0000256" key="6">
    <source>
        <dbReference type="ARBA" id="ARBA00022723"/>
    </source>
</evidence>
<dbReference type="UniPathway" id="UPA00260">
    <property type="reaction ID" value="UER00369"/>
</dbReference>
<keyword evidence="5" id="KW-0808">Transferase</keyword>
<reference evidence="10" key="1">
    <citation type="journal article" date="2017" name="Science">
        <title>Giant viruses with an expanded complement of translation system components.</title>
        <authorList>
            <person name="Schulz F."/>
            <person name="Yutin N."/>
            <person name="Ivanova N.N."/>
            <person name="Ortega D.R."/>
            <person name="Lee T.K."/>
            <person name="Vierheilig J."/>
            <person name="Daims H."/>
            <person name="Horn M."/>
            <person name="Wagner M."/>
            <person name="Jensen G.J."/>
            <person name="Kyrpides N.C."/>
            <person name="Koonin E.V."/>
            <person name="Woyke T."/>
        </authorList>
    </citation>
    <scope>NUCLEOTIDE SEQUENCE</scope>
    <source>
        <strain evidence="10">ILV1</strain>
    </source>
</reference>
<evidence type="ECO:0000256" key="9">
    <source>
        <dbReference type="ARBA" id="ARBA00049292"/>
    </source>
</evidence>
<dbReference type="GO" id="GO:0033384">
    <property type="term" value="P:geranyl diphosphate biosynthetic process"/>
    <property type="evidence" value="ECO:0007669"/>
    <property type="project" value="UniProtKB-UniPathway"/>
</dbReference>
<evidence type="ECO:0000256" key="8">
    <source>
        <dbReference type="ARBA" id="ARBA00033128"/>
    </source>
</evidence>
<evidence type="ECO:0000256" key="7">
    <source>
        <dbReference type="ARBA" id="ARBA00022842"/>
    </source>
</evidence>
<dbReference type="UniPathway" id="UPA00389">
    <property type="reaction ID" value="UER00564"/>
</dbReference>
<keyword evidence="7" id="KW-0460">Magnesium</keyword>
<sequence length="350" mass="41061">MIKNIIILCLILIIIYLCADKFSKFYKNISKEYYESKLLDIKVDLSKIKKEQLEIQNAIEENLNTTVEDKKLREILFYVLSNGKKVRPIIFTSIYKKINNQENIPKHIMNCALAVEYIHTASLIIDDIMDDDDDRRGKQALHIKYNLSIAQLAAILLFSLGINNIQWGLDELIKNHSDANKDIFLITGKMYSNILQELTLGQYYDITTPSYLFTDKIKGIENVIHKKTSSLFEYSFIMPCILSNYNKSTEELENKIKIMKKISEYFGLIFQIADDFEDYLQDQEKNGEKTSNFVIQLGFYDAHQKYNNIIKEFNIAAEKENIMTNEITEIINYLNIKVETYYNHYKKIEF</sequence>
<accession>A0A1V0SE37</accession>
<dbReference type="PROSITE" id="PS00444">
    <property type="entry name" value="POLYPRENYL_SYNTHASE_2"/>
    <property type="match status" value="1"/>
</dbReference>
<dbReference type="SUPFAM" id="SSF48576">
    <property type="entry name" value="Terpenoid synthases"/>
    <property type="match status" value="1"/>
</dbReference>
<comment type="catalytic activity">
    <reaction evidence="9">
        <text>isopentenyl diphosphate + (2E,6E,10E)-geranylgeranyl diphosphate = (2E,6E,10E,14E)-geranylfarnesyl diphosphate + diphosphate</text>
        <dbReference type="Rhea" id="RHEA:25694"/>
        <dbReference type="ChEBI" id="CHEBI:33019"/>
        <dbReference type="ChEBI" id="CHEBI:57907"/>
        <dbReference type="ChEBI" id="CHEBI:58756"/>
        <dbReference type="ChEBI" id="CHEBI:128769"/>
    </reaction>
</comment>
<dbReference type="SFLD" id="SFLDS00005">
    <property type="entry name" value="Isoprenoid_Synthase_Type_I"/>
    <property type="match status" value="1"/>
</dbReference>
<gene>
    <name evidence="10" type="ORF">Indivirus_6_17</name>
</gene>
<dbReference type="GO" id="GO:0004659">
    <property type="term" value="F:prenyltransferase activity"/>
    <property type="evidence" value="ECO:0007669"/>
    <property type="project" value="InterPro"/>
</dbReference>
<dbReference type="PANTHER" id="PTHR12001">
    <property type="entry name" value="GERANYLGERANYL PYROPHOSPHATE SYNTHASE"/>
    <property type="match status" value="1"/>
</dbReference>
<dbReference type="Gene3D" id="1.10.600.10">
    <property type="entry name" value="Farnesyl Diphosphate Synthase"/>
    <property type="match status" value="1"/>
</dbReference>
<comment type="function">
    <text evidence="2">Trans-prenyltransferase that catalyzes the sequential condensation of isopentenyl diphosphate (IPP) with different allylic diphosphates, such as dimethylallyl diphosphate (DMAPP), geranyl diphosphate (GPP), farnesyl diphosphate (FPP) and geranylgeranyl diphosphate (GGPP), farnesyl diphosphate being the best allylic substrate.</text>
</comment>
<name>A0A1V0SE37_9VIRU</name>
<dbReference type="UniPathway" id="UPA00259">
    <property type="reaction ID" value="UER00368"/>
</dbReference>